<evidence type="ECO:0000256" key="1">
    <source>
        <dbReference type="ARBA" id="ARBA00023125"/>
    </source>
</evidence>
<dbReference type="InterPro" id="IPR011006">
    <property type="entry name" value="CheY-like_superfamily"/>
</dbReference>
<dbReference type="InterPro" id="IPR001789">
    <property type="entry name" value="Sig_transdc_resp-reg_receiver"/>
</dbReference>
<dbReference type="RefSeq" id="WP_171741104.1">
    <property type="nucleotide sequence ID" value="NZ_CP053435.1"/>
</dbReference>
<sequence length="218" mass="24126">MDKVKSVLIAEDFPLMTASIKRILYDINPEYDVQCVSRLAEAEKMLLRQSFDLLIADVQLFDEKQAGLRLVTLARQQHPAIRSVIYTQFDDAEVVQAGVLAGANGYVVKYETEAQLRLVLQAVVDGEEYLSPAVARTLIQLQQRRVDADGQSNELKALTLDELAIIKLVAEDMPKKEIAAQMNLSPSAIYAQVKRIAEKIGVVGDVGIALFARKNGLI</sequence>
<dbReference type="GO" id="GO:0006355">
    <property type="term" value="P:regulation of DNA-templated transcription"/>
    <property type="evidence" value="ECO:0007669"/>
    <property type="project" value="InterPro"/>
</dbReference>
<dbReference type="InterPro" id="IPR036388">
    <property type="entry name" value="WH-like_DNA-bd_sf"/>
</dbReference>
<dbReference type="GO" id="GO:0000160">
    <property type="term" value="P:phosphorelay signal transduction system"/>
    <property type="evidence" value="ECO:0007669"/>
    <property type="project" value="InterPro"/>
</dbReference>
<dbReference type="PROSITE" id="PS50043">
    <property type="entry name" value="HTH_LUXR_2"/>
    <property type="match status" value="1"/>
</dbReference>
<gene>
    <name evidence="5" type="ORF">HNV11_18690</name>
</gene>
<dbReference type="InterPro" id="IPR000792">
    <property type="entry name" value="Tscrpt_reg_LuxR_C"/>
</dbReference>
<proteinExistence type="predicted"/>
<dbReference type="Pfam" id="PF00196">
    <property type="entry name" value="GerE"/>
    <property type="match status" value="1"/>
</dbReference>
<evidence type="ECO:0000313" key="6">
    <source>
        <dbReference type="Proteomes" id="UP000502756"/>
    </source>
</evidence>
<dbReference type="Gene3D" id="3.40.50.2300">
    <property type="match status" value="1"/>
</dbReference>
<organism evidence="5 6">
    <name type="scientific">Spirosoma taeanense</name>
    <dbReference type="NCBI Taxonomy" id="2735870"/>
    <lineage>
        <taxon>Bacteria</taxon>
        <taxon>Pseudomonadati</taxon>
        <taxon>Bacteroidota</taxon>
        <taxon>Cytophagia</taxon>
        <taxon>Cytophagales</taxon>
        <taxon>Cytophagaceae</taxon>
        <taxon>Spirosoma</taxon>
    </lineage>
</organism>
<dbReference type="PROSITE" id="PS50110">
    <property type="entry name" value="RESPONSE_REGULATORY"/>
    <property type="match status" value="1"/>
</dbReference>
<keyword evidence="6" id="KW-1185">Reference proteome</keyword>
<dbReference type="InterPro" id="IPR039420">
    <property type="entry name" value="WalR-like"/>
</dbReference>
<dbReference type="AlphaFoldDB" id="A0A6M5YAN6"/>
<dbReference type="Pfam" id="PF00072">
    <property type="entry name" value="Response_reg"/>
    <property type="match status" value="1"/>
</dbReference>
<feature type="domain" description="HTH luxR-type" evidence="3">
    <location>
        <begin position="151"/>
        <end position="216"/>
    </location>
</feature>
<protein>
    <submittedName>
        <fullName evidence="5">Response regulator transcription factor</fullName>
    </submittedName>
</protein>
<evidence type="ECO:0000256" key="2">
    <source>
        <dbReference type="PROSITE-ProRule" id="PRU00169"/>
    </source>
</evidence>
<accession>A0A6M5YAN6</accession>
<dbReference type="GO" id="GO:0003677">
    <property type="term" value="F:DNA binding"/>
    <property type="evidence" value="ECO:0007669"/>
    <property type="project" value="UniProtKB-KW"/>
</dbReference>
<dbReference type="SMART" id="SM00421">
    <property type="entry name" value="HTH_LUXR"/>
    <property type="match status" value="1"/>
</dbReference>
<dbReference type="PANTHER" id="PTHR43214:SF43">
    <property type="entry name" value="TWO-COMPONENT RESPONSE REGULATOR"/>
    <property type="match status" value="1"/>
</dbReference>
<evidence type="ECO:0000259" key="3">
    <source>
        <dbReference type="PROSITE" id="PS50043"/>
    </source>
</evidence>
<evidence type="ECO:0000259" key="4">
    <source>
        <dbReference type="PROSITE" id="PS50110"/>
    </source>
</evidence>
<keyword evidence="2" id="KW-0597">Phosphoprotein</keyword>
<evidence type="ECO:0000313" key="5">
    <source>
        <dbReference type="EMBL" id="QJW91257.1"/>
    </source>
</evidence>
<dbReference type="Gene3D" id="1.10.10.10">
    <property type="entry name" value="Winged helix-like DNA-binding domain superfamily/Winged helix DNA-binding domain"/>
    <property type="match status" value="1"/>
</dbReference>
<dbReference type="InterPro" id="IPR016032">
    <property type="entry name" value="Sig_transdc_resp-reg_C-effctor"/>
</dbReference>
<dbReference type="EMBL" id="CP053435">
    <property type="protein sequence ID" value="QJW91257.1"/>
    <property type="molecule type" value="Genomic_DNA"/>
</dbReference>
<dbReference type="SMART" id="SM00448">
    <property type="entry name" value="REC"/>
    <property type="match status" value="1"/>
</dbReference>
<dbReference type="SUPFAM" id="SSF46894">
    <property type="entry name" value="C-terminal effector domain of the bipartite response regulators"/>
    <property type="match status" value="1"/>
</dbReference>
<feature type="domain" description="Response regulatory" evidence="4">
    <location>
        <begin position="6"/>
        <end position="124"/>
    </location>
</feature>
<keyword evidence="1" id="KW-0238">DNA-binding</keyword>
<dbReference type="PANTHER" id="PTHR43214">
    <property type="entry name" value="TWO-COMPONENT RESPONSE REGULATOR"/>
    <property type="match status" value="1"/>
</dbReference>
<dbReference type="Proteomes" id="UP000502756">
    <property type="component" value="Chromosome"/>
</dbReference>
<dbReference type="SUPFAM" id="SSF52172">
    <property type="entry name" value="CheY-like"/>
    <property type="match status" value="1"/>
</dbReference>
<reference evidence="5 6" key="1">
    <citation type="submission" date="2020-05" db="EMBL/GenBank/DDBJ databases">
        <title>Genome sequencing of Spirosoma sp. TS118.</title>
        <authorList>
            <person name="Lee J.-H."/>
            <person name="Jeong S."/>
            <person name="Zhao L."/>
            <person name="Jung J.-H."/>
            <person name="Kim M.-K."/>
            <person name="Lim S."/>
        </authorList>
    </citation>
    <scope>NUCLEOTIDE SEQUENCE [LARGE SCALE GENOMIC DNA]</scope>
    <source>
        <strain evidence="5 6">TS118</strain>
    </source>
</reference>
<feature type="modified residue" description="4-aspartylphosphate" evidence="2">
    <location>
        <position position="57"/>
    </location>
</feature>
<dbReference type="KEGG" id="stae:HNV11_18690"/>
<name>A0A6M5YAN6_9BACT</name>